<evidence type="ECO:0000313" key="2">
    <source>
        <dbReference type="Proteomes" id="UP000238205"/>
    </source>
</evidence>
<evidence type="ECO:0000313" key="1">
    <source>
        <dbReference type="EMBL" id="PRY83695.1"/>
    </source>
</evidence>
<dbReference type="EMBL" id="PVTO01000003">
    <property type="protein sequence ID" value="PRY83695.1"/>
    <property type="molecule type" value="Genomic_DNA"/>
</dbReference>
<gene>
    <name evidence="1" type="ORF">CLV38_103118</name>
</gene>
<reference evidence="1 2" key="1">
    <citation type="submission" date="2018-03" db="EMBL/GenBank/DDBJ databases">
        <title>Genomic Encyclopedia of Archaeal and Bacterial Type Strains, Phase II (KMG-II): from individual species to whole genera.</title>
        <authorList>
            <person name="Goeker M."/>
        </authorList>
    </citation>
    <scope>NUCLEOTIDE SEQUENCE [LARGE SCALE GENOMIC DNA]</scope>
    <source>
        <strain evidence="1 2">DSM 13175</strain>
    </source>
</reference>
<dbReference type="AlphaFoldDB" id="A0A2T0WAF3"/>
<comment type="caution">
    <text evidence="1">The sequence shown here is derived from an EMBL/GenBank/DDBJ whole genome shotgun (WGS) entry which is preliminary data.</text>
</comment>
<organism evidence="1 2">
    <name type="scientific">Alkalibacterium olivapovliticus</name>
    <dbReference type="NCBI Taxonomy" id="99907"/>
    <lineage>
        <taxon>Bacteria</taxon>
        <taxon>Bacillati</taxon>
        <taxon>Bacillota</taxon>
        <taxon>Bacilli</taxon>
        <taxon>Lactobacillales</taxon>
        <taxon>Carnobacteriaceae</taxon>
        <taxon>Alkalibacterium</taxon>
    </lineage>
</organism>
<protein>
    <submittedName>
        <fullName evidence="1">Uncharacterized protein</fullName>
    </submittedName>
</protein>
<name>A0A2T0WAF3_9LACT</name>
<sequence>MEVIHKETQAKAAAEILSQLDNPKNFNRAKVWQMGFFAANNTATNAFMF</sequence>
<dbReference type="RefSeq" id="WP_211295397.1">
    <property type="nucleotide sequence ID" value="NZ_PVTO01000003.1"/>
</dbReference>
<accession>A0A2T0WAF3</accession>
<keyword evidence="2" id="KW-1185">Reference proteome</keyword>
<dbReference type="Proteomes" id="UP000238205">
    <property type="component" value="Unassembled WGS sequence"/>
</dbReference>
<proteinExistence type="predicted"/>